<feature type="domain" description="C2H2-type" evidence="1">
    <location>
        <begin position="120"/>
        <end position="141"/>
    </location>
</feature>
<evidence type="ECO:0000259" key="1">
    <source>
        <dbReference type="PROSITE" id="PS00028"/>
    </source>
</evidence>
<protein>
    <recommendedName>
        <fullName evidence="1">C2H2-type domain-containing protein</fullName>
    </recommendedName>
</protein>
<name>A0A6G1GR54_9PEZI</name>
<evidence type="ECO:0000313" key="2">
    <source>
        <dbReference type="EMBL" id="KAF1983280.1"/>
    </source>
</evidence>
<dbReference type="PROSITE" id="PS00028">
    <property type="entry name" value="ZINC_FINGER_C2H2_1"/>
    <property type="match status" value="1"/>
</dbReference>
<dbReference type="PANTHER" id="PTHR33112:SF16">
    <property type="entry name" value="HETEROKARYON INCOMPATIBILITY DOMAIN-CONTAINING PROTEIN"/>
    <property type="match status" value="1"/>
</dbReference>
<dbReference type="EMBL" id="ML977176">
    <property type="protein sequence ID" value="KAF1983280.1"/>
    <property type="molecule type" value="Genomic_DNA"/>
</dbReference>
<evidence type="ECO:0000313" key="3">
    <source>
        <dbReference type="Proteomes" id="UP000800041"/>
    </source>
</evidence>
<keyword evidence="3" id="KW-1185">Reference proteome</keyword>
<accession>A0A6G1GR54</accession>
<gene>
    <name evidence="2" type="ORF">K402DRAFT_406969</name>
</gene>
<dbReference type="Proteomes" id="UP000800041">
    <property type="component" value="Unassembled WGS sequence"/>
</dbReference>
<organism evidence="2 3">
    <name type="scientific">Aulographum hederae CBS 113979</name>
    <dbReference type="NCBI Taxonomy" id="1176131"/>
    <lineage>
        <taxon>Eukaryota</taxon>
        <taxon>Fungi</taxon>
        <taxon>Dikarya</taxon>
        <taxon>Ascomycota</taxon>
        <taxon>Pezizomycotina</taxon>
        <taxon>Dothideomycetes</taxon>
        <taxon>Pleosporomycetidae</taxon>
        <taxon>Aulographales</taxon>
        <taxon>Aulographaceae</taxon>
    </lineage>
</organism>
<dbReference type="PANTHER" id="PTHR33112">
    <property type="entry name" value="DOMAIN PROTEIN, PUTATIVE-RELATED"/>
    <property type="match status" value="1"/>
</dbReference>
<dbReference type="AlphaFoldDB" id="A0A6G1GR54"/>
<reference evidence="2" key="1">
    <citation type="journal article" date="2020" name="Stud. Mycol.">
        <title>101 Dothideomycetes genomes: a test case for predicting lifestyles and emergence of pathogens.</title>
        <authorList>
            <person name="Haridas S."/>
            <person name="Albert R."/>
            <person name="Binder M."/>
            <person name="Bloem J."/>
            <person name="Labutti K."/>
            <person name="Salamov A."/>
            <person name="Andreopoulos B."/>
            <person name="Baker S."/>
            <person name="Barry K."/>
            <person name="Bills G."/>
            <person name="Bluhm B."/>
            <person name="Cannon C."/>
            <person name="Castanera R."/>
            <person name="Culley D."/>
            <person name="Daum C."/>
            <person name="Ezra D."/>
            <person name="Gonzalez J."/>
            <person name="Henrissat B."/>
            <person name="Kuo A."/>
            <person name="Liang C."/>
            <person name="Lipzen A."/>
            <person name="Lutzoni F."/>
            <person name="Magnuson J."/>
            <person name="Mondo S."/>
            <person name="Nolan M."/>
            <person name="Ohm R."/>
            <person name="Pangilinan J."/>
            <person name="Park H.-J."/>
            <person name="Ramirez L."/>
            <person name="Alfaro M."/>
            <person name="Sun H."/>
            <person name="Tritt A."/>
            <person name="Yoshinaga Y."/>
            <person name="Zwiers L.-H."/>
            <person name="Turgeon B."/>
            <person name="Goodwin S."/>
            <person name="Spatafora J."/>
            <person name="Crous P."/>
            <person name="Grigoriev I."/>
        </authorList>
    </citation>
    <scope>NUCLEOTIDE SEQUENCE</scope>
    <source>
        <strain evidence="2">CBS 113979</strain>
    </source>
</reference>
<dbReference type="InterPro" id="IPR013087">
    <property type="entry name" value="Znf_C2H2_type"/>
</dbReference>
<sequence>MPGGACHLVASLRDSVNEIIIEMEIRLEPKIKTLANDLPHRVVRESSDDDCTDSPASFELGRWWLDTCEISHKEFCNRASFEPSRLPSRVIDVGELGGCEDPRLVDGRGIRSLYLTLSYCWGRCQTLITTTENLADHQKEHASEVSGGCFAARDGLLTRPHSFERLDLREDITSWNAYAAQKRTSPDAPPPLTRRAWVYQEQMLSPRVLYYSSTALRWHCATGTATKDCPDFSFGSDYISHFQREMWQPKAGERISQLFHTSEGSIPTQILASRSVGLSPPFIQEKTPWHEIIEEFTRRQLSRETDRLAALQGIADAIIRGDLNLVQYAAGLWRPSLCFDLIWSTTTSNISDIVSKQDLELKKDGAERENSVSAIAPSWSWAARPGVKAYPFGDGHHFVAFGNALNISIKGSSSRQNGVIKLEGVVRHGYISNSKGTLNAPCGISIPTADRKKAVKASNIDWLPDYDLIDGTKLTSIELVGSFQPPPWAFQQIWEMGSSSFFQEEGPRTSQRVCEMDEGV</sequence>
<proteinExistence type="predicted"/>
<dbReference type="OrthoDB" id="3486565at2759"/>